<dbReference type="EMBL" id="OPYN01000164">
    <property type="protein sequence ID" value="SPO62074.1"/>
    <property type="molecule type" value="Genomic_DNA"/>
</dbReference>
<dbReference type="GO" id="GO:0003700">
    <property type="term" value="F:DNA-binding transcription factor activity"/>
    <property type="evidence" value="ECO:0007669"/>
    <property type="project" value="TreeGrafter"/>
</dbReference>
<evidence type="ECO:0000256" key="3">
    <source>
        <dbReference type="ARBA" id="ARBA00023163"/>
    </source>
</evidence>
<dbReference type="Pfam" id="PF00440">
    <property type="entry name" value="TetR_N"/>
    <property type="match status" value="1"/>
</dbReference>
<dbReference type="InterPro" id="IPR009057">
    <property type="entry name" value="Homeodomain-like_sf"/>
</dbReference>
<evidence type="ECO:0000256" key="2">
    <source>
        <dbReference type="ARBA" id="ARBA00023125"/>
    </source>
</evidence>
<feature type="DNA-binding region" description="H-T-H motif" evidence="4">
    <location>
        <begin position="101"/>
        <end position="120"/>
    </location>
</feature>
<dbReference type="InterPro" id="IPR050109">
    <property type="entry name" value="HTH-type_TetR-like_transc_reg"/>
</dbReference>
<feature type="region of interest" description="Disordered" evidence="5">
    <location>
        <begin position="37"/>
        <end position="77"/>
    </location>
</feature>
<comment type="caution">
    <text evidence="7">The sequence shown here is derived from an EMBL/GenBank/DDBJ whole genome shotgun (WGS) entry which is preliminary data.</text>
</comment>
<evidence type="ECO:0000313" key="8">
    <source>
        <dbReference type="Proteomes" id="UP000294335"/>
    </source>
</evidence>
<keyword evidence="3" id="KW-0804">Transcription</keyword>
<dbReference type="Gene3D" id="1.10.10.60">
    <property type="entry name" value="Homeodomain-like"/>
    <property type="match status" value="1"/>
</dbReference>
<dbReference type="InterPro" id="IPR036271">
    <property type="entry name" value="Tet_transcr_reg_TetR-rel_C_sf"/>
</dbReference>
<evidence type="ECO:0000313" key="7">
    <source>
        <dbReference type="EMBL" id="SPO62074.1"/>
    </source>
</evidence>
<dbReference type="Gene3D" id="1.10.357.10">
    <property type="entry name" value="Tetracycline Repressor, domain 2"/>
    <property type="match status" value="1"/>
</dbReference>
<gene>
    <name evidence="7" type="ORF">JV551A3_V1_1640150</name>
</gene>
<sequence>MLARANSHRRGSCGNASVCMIHFCFTYERNAVASRITVPETGSPKGKRSSKPTPASGNDAPAPARKERGRPPGRTRSDAARIAIFNATLKLLETQTVQQITIESIAKEAGVGKATIYRWWPSKASVVIDAFVQNHIVHTPLAKGGSCRETLAKHMHLLVEQYSGWPGQLVAQILAEGQADPDVLREFRERFFYGRRAVVREVIDEGRRCGEFRTDIDPENQMDFLYAPIYFRLLFGHAPLDQVFADKLADTMLKLLSPPAGPEIDLEPPAKPGNVG</sequence>
<dbReference type="InterPro" id="IPR001647">
    <property type="entry name" value="HTH_TetR"/>
</dbReference>
<evidence type="ECO:0000256" key="1">
    <source>
        <dbReference type="ARBA" id="ARBA00023015"/>
    </source>
</evidence>
<keyword evidence="2 4" id="KW-0238">DNA-binding</keyword>
<feature type="compositionally biased region" description="Basic and acidic residues" evidence="5">
    <location>
        <begin position="64"/>
        <end position="77"/>
    </location>
</feature>
<evidence type="ECO:0000256" key="4">
    <source>
        <dbReference type="PROSITE-ProRule" id="PRU00335"/>
    </source>
</evidence>
<dbReference type="PROSITE" id="PS50977">
    <property type="entry name" value="HTH_TETR_2"/>
    <property type="match status" value="1"/>
</dbReference>
<keyword evidence="8" id="KW-1185">Reference proteome</keyword>
<dbReference type="SUPFAM" id="SSF46689">
    <property type="entry name" value="Homeodomain-like"/>
    <property type="match status" value="1"/>
</dbReference>
<dbReference type="Pfam" id="PF16859">
    <property type="entry name" value="TetR_C_11"/>
    <property type="match status" value="1"/>
</dbReference>
<name>A0AAQ1PBJ8_9PSED</name>
<dbReference type="PANTHER" id="PTHR30055:SF148">
    <property type="entry name" value="TETR-FAMILY TRANSCRIPTIONAL REGULATOR"/>
    <property type="match status" value="1"/>
</dbReference>
<dbReference type="Proteomes" id="UP000294335">
    <property type="component" value="Unassembled WGS sequence"/>
</dbReference>
<protein>
    <submittedName>
        <fullName evidence="7">Transcriptional regulator, TetR family (Modular protein)</fullName>
    </submittedName>
</protein>
<dbReference type="SUPFAM" id="SSF48498">
    <property type="entry name" value="Tetracyclin repressor-like, C-terminal domain"/>
    <property type="match status" value="1"/>
</dbReference>
<dbReference type="InterPro" id="IPR011075">
    <property type="entry name" value="TetR_C"/>
</dbReference>
<dbReference type="GO" id="GO:0000976">
    <property type="term" value="F:transcription cis-regulatory region binding"/>
    <property type="evidence" value="ECO:0007669"/>
    <property type="project" value="TreeGrafter"/>
</dbReference>
<evidence type="ECO:0000259" key="6">
    <source>
        <dbReference type="PROSITE" id="PS50977"/>
    </source>
</evidence>
<dbReference type="AlphaFoldDB" id="A0AAQ1PBJ8"/>
<dbReference type="PANTHER" id="PTHR30055">
    <property type="entry name" value="HTH-TYPE TRANSCRIPTIONAL REGULATOR RUTR"/>
    <property type="match status" value="1"/>
</dbReference>
<feature type="domain" description="HTH tetR-type" evidence="6">
    <location>
        <begin position="78"/>
        <end position="138"/>
    </location>
</feature>
<evidence type="ECO:0000256" key="5">
    <source>
        <dbReference type="SAM" id="MobiDB-lite"/>
    </source>
</evidence>
<accession>A0AAQ1PBJ8</accession>
<reference evidence="7 8" key="1">
    <citation type="submission" date="2018-02" db="EMBL/GenBank/DDBJ databases">
        <authorList>
            <person name="Dubost A."/>
        </authorList>
    </citation>
    <scope>NUCLEOTIDE SEQUENCE [LARGE SCALE GENOMIC DNA]</scope>
    <source>
        <strain evidence="8">JV551A3</strain>
    </source>
</reference>
<organism evidence="7 8">
    <name type="scientific">Pseudomonas inefficax</name>
    <dbReference type="NCBI Taxonomy" id="2078786"/>
    <lineage>
        <taxon>Bacteria</taxon>
        <taxon>Pseudomonadati</taxon>
        <taxon>Pseudomonadota</taxon>
        <taxon>Gammaproteobacteria</taxon>
        <taxon>Pseudomonadales</taxon>
        <taxon>Pseudomonadaceae</taxon>
        <taxon>Pseudomonas</taxon>
    </lineage>
</organism>
<proteinExistence type="predicted"/>
<keyword evidence="1" id="KW-0805">Transcription regulation</keyword>